<keyword evidence="2" id="KW-1185">Reference proteome</keyword>
<dbReference type="PIRSF" id="PIRSF010372">
    <property type="entry name" value="PaiB"/>
    <property type="match status" value="1"/>
</dbReference>
<dbReference type="Pfam" id="PF04299">
    <property type="entry name" value="FMN_bind_2"/>
    <property type="match status" value="1"/>
</dbReference>
<name>A0A0S2K7I4_9GAMM</name>
<dbReference type="AlphaFoldDB" id="A0A0S2K7I4"/>
<dbReference type="PATRIC" id="fig|161398.10.peg.3998"/>
<dbReference type="KEGG" id="pphe:PP2015_3906"/>
<reference evidence="1 2" key="1">
    <citation type="submission" date="2015-11" db="EMBL/GenBank/DDBJ databases">
        <authorList>
            <person name="Zhang Y."/>
            <person name="Guo Z."/>
        </authorList>
    </citation>
    <scope>NUCLEOTIDE SEQUENCE [LARGE SCALE GENOMIC DNA]</scope>
    <source>
        <strain evidence="1 2">KCTC 12086</strain>
    </source>
</reference>
<gene>
    <name evidence="1" type="ORF">PP2015_3906</name>
</gene>
<proteinExistence type="predicted"/>
<dbReference type="EMBL" id="CP013188">
    <property type="protein sequence ID" value="ALO44375.1"/>
    <property type="molecule type" value="Genomic_DNA"/>
</dbReference>
<dbReference type="OrthoDB" id="9794948at2"/>
<dbReference type="PANTHER" id="PTHR35802">
    <property type="entry name" value="PROTEASE SYNTHASE AND SPORULATION PROTEIN PAI 2"/>
    <property type="match status" value="1"/>
</dbReference>
<dbReference type="RefSeq" id="WP_058032233.1">
    <property type="nucleotide sequence ID" value="NZ_CP013188.1"/>
</dbReference>
<dbReference type="PANTHER" id="PTHR35802:SF1">
    <property type="entry name" value="PROTEASE SYNTHASE AND SPORULATION PROTEIN PAI 2"/>
    <property type="match status" value="1"/>
</dbReference>
<dbReference type="Gene3D" id="2.30.110.10">
    <property type="entry name" value="Electron Transport, Fmn-binding Protein, Chain A"/>
    <property type="match status" value="1"/>
</dbReference>
<evidence type="ECO:0000313" key="1">
    <source>
        <dbReference type="EMBL" id="ALO44375.1"/>
    </source>
</evidence>
<evidence type="ECO:0000313" key="2">
    <source>
        <dbReference type="Proteomes" id="UP000061457"/>
    </source>
</evidence>
<dbReference type="Proteomes" id="UP000061457">
    <property type="component" value="Chromosome II"/>
</dbReference>
<accession>A0A0S2K7I4</accession>
<dbReference type="InterPro" id="IPR007396">
    <property type="entry name" value="TR_PAI2-type"/>
</dbReference>
<dbReference type="InterPro" id="IPR012349">
    <property type="entry name" value="Split_barrel_FMN-bd"/>
</dbReference>
<dbReference type="SUPFAM" id="SSF50475">
    <property type="entry name" value="FMN-binding split barrel"/>
    <property type="match status" value="1"/>
</dbReference>
<sequence>MHIPKNQKMSDAVAVQFIHDFGFGCLVSDDLVGSHLPFIFNEDSNTLLTHLAKANPHHKILDAKEVLIIFSGPHAYISPSWYEKGPAVPTWNYAAVHVKGRVKLLDGQETMSVVTQTVEKYEADLFNQVDIYNHEFNARLSRAIIGVEIEILSIEGKLKLGQHRSVNDQQGVFDGLYSKDHESQMLAQYMKKINVGIGCIEAS</sequence>
<protein>
    <submittedName>
        <fullName evidence="1">FMN-binding negative transcriptional regulator</fullName>
    </submittedName>
</protein>
<organism evidence="1 2">
    <name type="scientific">Pseudoalteromonas phenolica</name>
    <dbReference type="NCBI Taxonomy" id="161398"/>
    <lineage>
        <taxon>Bacteria</taxon>
        <taxon>Pseudomonadati</taxon>
        <taxon>Pseudomonadota</taxon>
        <taxon>Gammaproteobacteria</taxon>
        <taxon>Alteromonadales</taxon>
        <taxon>Pseudoalteromonadaceae</taxon>
        <taxon>Pseudoalteromonas</taxon>
    </lineage>
</organism>
<dbReference type="STRING" id="161398.PP2015_3906"/>